<sequence>MSLSLASTIRLNDGRALPRLGLGVYLSKGAEGITAICTALEAGYRHIDSAAFYDNEKEVGEAVHKWGGERDSVWLTSKIWDSDHGYERCSKAVDRSLKKLGLPSWDLMLLHSPNPGKAARLEAWRALIDAKKAGKVRSIGVSNYGVHHIQELLEAFPQDPPAVNQIELSPFFQRASIVAECAKHDIVVESYSPLGKGAFVDLPELQDIAKKYGKTPSHILIRYVLQKDIVVLPKSVNPDRIKANADVYGFELDAEDMKTLDGFETGSGITWDRQFHACLLALALPDACCYSQLRRRLEPQTLDCISSYSAHIKPRLSRP</sequence>
<evidence type="ECO:0000259" key="6">
    <source>
        <dbReference type="Pfam" id="PF00248"/>
    </source>
</evidence>
<proteinExistence type="inferred from homology"/>
<dbReference type="STRING" id="58919.A0A316ZF28"/>
<evidence type="ECO:0000256" key="5">
    <source>
        <dbReference type="PIRSR" id="PIRSR000097-3"/>
    </source>
</evidence>
<keyword evidence="8" id="KW-1185">Reference proteome</keyword>
<keyword evidence="2" id="KW-0560">Oxidoreductase</keyword>
<dbReference type="PROSITE" id="PS00062">
    <property type="entry name" value="ALDOKETO_REDUCTASE_2"/>
    <property type="match status" value="1"/>
</dbReference>
<dbReference type="PROSITE" id="PS00063">
    <property type="entry name" value="ALDOKETO_REDUCTASE_3"/>
    <property type="match status" value="1"/>
</dbReference>
<dbReference type="Gene3D" id="3.20.20.100">
    <property type="entry name" value="NADP-dependent oxidoreductase domain"/>
    <property type="match status" value="1"/>
</dbReference>
<dbReference type="InterPro" id="IPR023210">
    <property type="entry name" value="NADP_OxRdtase_dom"/>
</dbReference>
<dbReference type="PANTHER" id="PTHR43827:SF13">
    <property type="entry name" value="ALDO_KETO REDUCTASE FAMILY PROTEIN"/>
    <property type="match status" value="1"/>
</dbReference>
<dbReference type="OrthoDB" id="416253at2759"/>
<feature type="domain" description="NADP-dependent oxidoreductase" evidence="6">
    <location>
        <begin position="33"/>
        <end position="263"/>
    </location>
</feature>
<dbReference type="PRINTS" id="PR00069">
    <property type="entry name" value="ALDKETRDTASE"/>
</dbReference>
<protein>
    <submittedName>
        <fullName evidence="7">Aldo/keto reductase</fullName>
    </submittedName>
</protein>
<dbReference type="Pfam" id="PF00248">
    <property type="entry name" value="Aldo_ket_red"/>
    <property type="match status" value="1"/>
</dbReference>
<feature type="site" description="Lowers pKa of active site Tyr" evidence="5">
    <location>
        <position position="78"/>
    </location>
</feature>
<evidence type="ECO:0000256" key="2">
    <source>
        <dbReference type="ARBA" id="ARBA00023002"/>
    </source>
</evidence>
<dbReference type="InterPro" id="IPR020471">
    <property type="entry name" value="AKR"/>
</dbReference>
<dbReference type="CDD" id="cd19071">
    <property type="entry name" value="AKR_AKR1-5-like"/>
    <property type="match status" value="1"/>
</dbReference>
<dbReference type="PROSITE" id="PS00798">
    <property type="entry name" value="ALDOKETO_REDUCTASE_1"/>
    <property type="match status" value="1"/>
</dbReference>
<dbReference type="AlphaFoldDB" id="A0A316ZF28"/>
<dbReference type="PIRSF" id="PIRSF000097">
    <property type="entry name" value="AKR"/>
    <property type="match status" value="1"/>
</dbReference>
<evidence type="ECO:0000313" key="8">
    <source>
        <dbReference type="Proteomes" id="UP000245946"/>
    </source>
</evidence>
<evidence type="ECO:0000256" key="3">
    <source>
        <dbReference type="PIRSR" id="PIRSR000097-1"/>
    </source>
</evidence>
<name>A0A316ZF28_9BASI</name>
<dbReference type="SUPFAM" id="SSF51430">
    <property type="entry name" value="NAD(P)-linked oxidoreductase"/>
    <property type="match status" value="1"/>
</dbReference>
<accession>A0A316ZF28</accession>
<gene>
    <name evidence="7" type="ORF">FA09DRAFT_315752</name>
</gene>
<dbReference type="GO" id="GO:0016491">
    <property type="term" value="F:oxidoreductase activity"/>
    <property type="evidence" value="ECO:0007669"/>
    <property type="project" value="UniProtKB-KW"/>
</dbReference>
<evidence type="ECO:0000256" key="4">
    <source>
        <dbReference type="PIRSR" id="PIRSR000097-2"/>
    </source>
</evidence>
<organism evidence="7 8">
    <name type="scientific">Tilletiopsis washingtonensis</name>
    <dbReference type="NCBI Taxonomy" id="58919"/>
    <lineage>
        <taxon>Eukaryota</taxon>
        <taxon>Fungi</taxon>
        <taxon>Dikarya</taxon>
        <taxon>Basidiomycota</taxon>
        <taxon>Ustilaginomycotina</taxon>
        <taxon>Exobasidiomycetes</taxon>
        <taxon>Entylomatales</taxon>
        <taxon>Entylomatales incertae sedis</taxon>
        <taxon>Tilletiopsis</taxon>
    </lineage>
</organism>
<dbReference type="InterPro" id="IPR036812">
    <property type="entry name" value="NAD(P)_OxRdtase_dom_sf"/>
</dbReference>
<dbReference type="GeneID" id="37268360"/>
<reference evidence="7 8" key="1">
    <citation type="journal article" date="2018" name="Mol. Biol. Evol.">
        <title>Broad Genomic Sampling Reveals a Smut Pathogenic Ancestry of the Fungal Clade Ustilaginomycotina.</title>
        <authorList>
            <person name="Kijpornyongpan T."/>
            <person name="Mondo S.J."/>
            <person name="Barry K."/>
            <person name="Sandor L."/>
            <person name="Lee J."/>
            <person name="Lipzen A."/>
            <person name="Pangilinan J."/>
            <person name="LaButti K."/>
            <person name="Hainaut M."/>
            <person name="Henrissat B."/>
            <person name="Grigoriev I.V."/>
            <person name="Spatafora J.W."/>
            <person name="Aime M.C."/>
        </authorList>
    </citation>
    <scope>NUCLEOTIDE SEQUENCE [LARGE SCALE GENOMIC DNA]</scope>
    <source>
        <strain evidence="7 8">MCA 4186</strain>
    </source>
</reference>
<evidence type="ECO:0000256" key="1">
    <source>
        <dbReference type="ARBA" id="ARBA00007905"/>
    </source>
</evidence>
<dbReference type="FunFam" id="3.20.20.100:FF:000015">
    <property type="entry name" value="Oxidoreductase, aldo/keto reductase family"/>
    <property type="match status" value="1"/>
</dbReference>
<dbReference type="InterPro" id="IPR018170">
    <property type="entry name" value="Aldo/ket_reductase_CS"/>
</dbReference>
<feature type="binding site" evidence="4">
    <location>
        <position position="111"/>
    </location>
    <ligand>
        <name>substrate</name>
    </ligand>
</feature>
<comment type="similarity">
    <text evidence="1">Belongs to the aldo/keto reductase family.</text>
</comment>
<dbReference type="Proteomes" id="UP000245946">
    <property type="component" value="Unassembled WGS sequence"/>
</dbReference>
<dbReference type="RefSeq" id="XP_025600408.1">
    <property type="nucleotide sequence ID" value="XM_025740816.1"/>
</dbReference>
<evidence type="ECO:0000313" key="7">
    <source>
        <dbReference type="EMBL" id="PWO00130.1"/>
    </source>
</evidence>
<feature type="active site" description="Proton donor" evidence="3">
    <location>
        <position position="53"/>
    </location>
</feature>
<dbReference type="PANTHER" id="PTHR43827">
    <property type="entry name" value="2,5-DIKETO-D-GLUCONIC ACID REDUCTASE"/>
    <property type="match status" value="1"/>
</dbReference>
<dbReference type="EMBL" id="KZ819286">
    <property type="protein sequence ID" value="PWO00130.1"/>
    <property type="molecule type" value="Genomic_DNA"/>
</dbReference>